<keyword evidence="2" id="KW-0479">Metal-binding</keyword>
<evidence type="ECO:0000259" key="5">
    <source>
        <dbReference type="SMART" id="SM00849"/>
    </source>
</evidence>
<dbReference type="GO" id="GO:0046872">
    <property type="term" value="F:metal ion binding"/>
    <property type="evidence" value="ECO:0007669"/>
    <property type="project" value="UniProtKB-KW"/>
</dbReference>
<dbReference type="Pfam" id="PF00753">
    <property type="entry name" value="Lactamase_B"/>
    <property type="match status" value="1"/>
</dbReference>
<dbReference type="RefSeq" id="WP_091907844.1">
    <property type="nucleotide sequence ID" value="NZ_FNLO01000005.1"/>
</dbReference>
<dbReference type="STRING" id="1770053.SAMN05216551_105236"/>
<dbReference type="EMBL" id="FNLO01000005">
    <property type="protein sequence ID" value="SDV48618.1"/>
    <property type="molecule type" value="Genomic_DNA"/>
</dbReference>
<gene>
    <name evidence="6" type="ORF">SAMN05216551_105236</name>
</gene>
<reference evidence="7" key="1">
    <citation type="submission" date="2016-09" db="EMBL/GenBank/DDBJ databases">
        <authorList>
            <person name="Varghese N."/>
            <person name="Submissions S."/>
        </authorList>
    </citation>
    <scope>NUCLEOTIDE SEQUENCE [LARGE SCALE GENOMIC DNA]</scope>
    <source>
        <strain evidence="7">JS23</strain>
    </source>
</reference>
<dbReference type="InterPro" id="IPR001279">
    <property type="entry name" value="Metallo-B-lactamas"/>
</dbReference>
<evidence type="ECO:0000313" key="6">
    <source>
        <dbReference type="EMBL" id="SDV48618.1"/>
    </source>
</evidence>
<dbReference type="SMART" id="SM00849">
    <property type="entry name" value="Lactamase_B"/>
    <property type="match status" value="1"/>
</dbReference>
<dbReference type="SUPFAM" id="SSF56281">
    <property type="entry name" value="Metallo-hydrolase/oxidoreductase"/>
    <property type="match status" value="1"/>
</dbReference>
<organism evidence="6 7">
    <name type="scientific">Chitinasiproducens palmae</name>
    <dbReference type="NCBI Taxonomy" id="1770053"/>
    <lineage>
        <taxon>Bacteria</taxon>
        <taxon>Pseudomonadati</taxon>
        <taxon>Pseudomonadota</taxon>
        <taxon>Betaproteobacteria</taxon>
        <taxon>Burkholderiales</taxon>
        <taxon>Burkholderiaceae</taxon>
        <taxon>Chitinasiproducens</taxon>
    </lineage>
</organism>
<dbReference type="OrthoDB" id="9802991at2"/>
<keyword evidence="3" id="KW-0378">Hydrolase</keyword>
<dbReference type="InterPro" id="IPR036866">
    <property type="entry name" value="RibonucZ/Hydroxyglut_hydro"/>
</dbReference>
<sequence length="221" mass="24034">MKVILIPVTPFQQNSSLLICERTQRAAAVDPGGDLDRIEHEISRHGVRLEKVLLTHGHLDHCGGADELARRHDVPIEGPHTDDLFLLESLPAQAARLGFGDGRAFEPARWLAEGDAVSVGEITLRVRHCPGHTPGHVIFFQPENRLALVGDVLFAGSIGRTDLPRGNQTDLIRSIVEKLWPLGEDVTFVPGHGPVSTFGDERRGNPYVGDDVTGYGGVARV</sequence>
<proteinExistence type="predicted"/>
<evidence type="ECO:0000256" key="3">
    <source>
        <dbReference type="ARBA" id="ARBA00022801"/>
    </source>
</evidence>
<comment type="cofactor">
    <cofactor evidence="1">
        <name>Zn(2+)</name>
        <dbReference type="ChEBI" id="CHEBI:29105"/>
    </cofactor>
</comment>
<dbReference type="GO" id="GO:0016787">
    <property type="term" value="F:hydrolase activity"/>
    <property type="evidence" value="ECO:0007669"/>
    <property type="project" value="UniProtKB-KW"/>
</dbReference>
<dbReference type="CDD" id="cd07737">
    <property type="entry name" value="YcbL-like_MBL-fold"/>
    <property type="match status" value="1"/>
</dbReference>
<evidence type="ECO:0000256" key="2">
    <source>
        <dbReference type="ARBA" id="ARBA00022723"/>
    </source>
</evidence>
<dbReference type="PANTHER" id="PTHR46233:SF3">
    <property type="entry name" value="HYDROXYACYLGLUTATHIONE HYDROLASE GLOC"/>
    <property type="match status" value="1"/>
</dbReference>
<evidence type="ECO:0000256" key="1">
    <source>
        <dbReference type="ARBA" id="ARBA00001947"/>
    </source>
</evidence>
<accession>A0A1H2PPF0</accession>
<keyword evidence="4" id="KW-0862">Zinc</keyword>
<dbReference type="AlphaFoldDB" id="A0A1H2PPF0"/>
<protein>
    <submittedName>
        <fullName evidence="6">Glyoxylase, beta-lactamase superfamily II</fullName>
    </submittedName>
</protein>
<feature type="domain" description="Metallo-beta-lactamase" evidence="5">
    <location>
        <begin position="12"/>
        <end position="192"/>
    </location>
</feature>
<dbReference type="InterPro" id="IPR051453">
    <property type="entry name" value="MBL_Glyoxalase_II"/>
</dbReference>
<dbReference type="PANTHER" id="PTHR46233">
    <property type="entry name" value="HYDROXYACYLGLUTATHIONE HYDROLASE GLOC"/>
    <property type="match status" value="1"/>
</dbReference>
<keyword evidence="7" id="KW-1185">Reference proteome</keyword>
<dbReference type="Gene3D" id="3.60.15.10">
    <property type="entry name" value="Ribonuclease Z/Hydroxyacylglutathione hydrolase-like"/>
    <property type="match status" value="1"/>
</dbReference>
<evidence type="ECO:0000256" key="4">
    <source>
        <dbReference type="ARBA" id="ARBA00022833"/>
    </source>
</evidence>
<name>A0A1H2PPF0_9BURK</name>
<evidence type="ECO:0000313" key="7">
    <source>
        <dbReference type="Proteomes" id="UP000243719"/>
    </source>
</evidence>
<dbReference type="Proteomes" id="UP000243719">
    <property type="component" value="Unassembled WGS sequence"/>
</dbReference>